<gene>
    <name evidence="1" type="ORF">H1S01_03045</name>
</gene>
<dbReference type="InterPro" id="IPR010982">
    <property type="entry name" value="Lambda_DNA-bd_dom_sf"/>
</dbReference>
<evidence type="ECO:0008006" key="3">
    <source>
        <dbReference type="Google" id="ProtNLM"/>
    </source>
</evidence>
<dbReference type="CDD" id="cd00093">
    <property type="entry name" value="HTH_XRE"/>
    <property type="match status" value="1"/>
</dbReference>
<dbReference type="RefSeq" id="WP_188038647.1">
    <property type="nucleotide sequence ID" value="NZ_JACVHF010000002.1"/>
</dbReference>
<evidence type="ECO:0000313" key="2">
    <source>
        <dbReference type="Proteomes" id="UP000617402"/>
    </source>
</evidence>
<organism evidence="1 2">
    <name type="scientific">Heliobacterium chlorum</name>
    <dbReference type="NCBI Taxonomy" id="2698"/>
    <lineage>
        <taxon>Bacteria</taxon>
        <taxon>Bacillati</taxon>
        <taxon>Bacillota</taxon>
        <taxon>Clostridia</taxon>
        <taxon>Eubacteriales</taxon>
        <taxon>Heliobacteriaceae</taxon>
        <taxon>Heliobacterium</taxon>
    </lineage>
</organism>
<name>A0ABR7T064_HELCL</name>
<proteinExistence type="predicted"/>
<dbReference type="EMBL" id="JACVHF010000002">
    <property type="protein sequence ID" value="MBC9783487.1"/>
    <property type="molecule type" value="Genomic_DNA"/>
</dbReference>
<dbReference type="Gene3D" id="1.10.260.40">
    <property type="entry name" value="lambda repressor-like DNA-binding domains"/>
    <property type="match status" value="1"/>
</dbReference>
<sequence>MGYAERISELIEQSGMQLIEISARCKMYGVNVTSSYLSKLKGGKMPPPSENINIALAKVLEVNEDELIWEAFIDRAPDRFKEELVAFRHAWPDIRDSMLSYIEKIGLSSLADEVRSLPLEKQAKAIRAVVSDVKFAPDGSVDTIKIDVRKK</sequence>
<reference evidence="1 2" key="1">
    <citation type="submission" date="2020-07" db="EMBL/GenBank/DDBJ databases">
        <title>Draft whole-genome sequence of Heliobacterium chlorum DSM 3682, type strain.</title>
        <authorList>
            <person name="Kyndt J.A."/>
            <person name="Meyer T.E."/>
            <person name="Imhoff J.F."/>
        </authorList>
    </citation>
    <scope>NUCLEOTIDE SEQUENCE [LARGE SCALE GENOMIC DNA]</scope>
    <source>
        <strain evidence="1 2">DSM 3682</strain>
    </source>
</reference>
<accession>A0ABR7T064</accession>
<dbReference type="Proteomes" id="UP000617402">
    <property type="component" value="Unassembled WGS sequence"/>
</dbReference>
<comment type="caution">
    <text evidence="1">The sequence shown here is derived from an EMBL/GenBank/DDBJ whole genome shotgun (WGS) entry which is preliminary data.</text>
</comment>
<protein>
    <recommendedName>
        <fullName evidence="3">HTH cro/C1-type domain-containing protein</fullName>
    </recommendedName>
</protein>
<dbReference type="SUPFAM" id="SSF47413">
    <property type="entry name" value="lambda repressor-like DNA-binding domains"/>
    <property type="match status" value="1"/>
</dbReference>
<dbReference type="InterPro" id="IPR001387">
    <property type="entry name" value="Cro/C1-type_HTH"/>
</dbReference>
<keyword evidence="2" id="KW-1185">Reference proteome</keyword>
<evidence type="ECO:0000313" key="1">
    <source>
        <dbReference type="EMBL" id="MBC9783487.1"/>
    </source>
</evidence>